<keyword evidence="2" id="KW-1185">Reference proteome</keyword>
<sequence>MTLARPPGMRCTNARAAVARARNAAALFYAGSDAGGCCDAGSLCLKLVEPEIDPNCQLGCMDLF</sequence>
<gene>
    <name evidence="1" type="ORF">ACAOBT_LOCUS9264</name>
</gene>
<evidence type="ECO:0000313" key="1">
    <source>
        <dbReference type="EMBL" id="CAH1971088.1"/>
    </source>
</evidence>
<protein>
    <submittedName>
        <fullName evidence="1">Uncharacterized protein</fullName>
    </submittedName>
</protein>
<evidence type="ECO:0000313" key="2">
    <source>
        <dbReference type="Proteomes" id="UP001152888"/>
    </source>
</evidence>
<dbReference type="Proteomes" id="UP001152888">
    <property type="component" value="Unassembled WGS sequence"/>
</dbReference>
<comment type="caution">
    <text evidence="1">The sequence shown here is derived from an EMBL/GenBank/DDBJ whole genome shotgun (WGS) entry which is preliminary data.</text>
</comment>
<proteinExistence type="predicted"/>
<dbReference type="AlphaFoldDB" id="A0A9P0KA29"/>
<accession>A0A9P0KA29</accession>
<name>A0A9P0KA29_ACAOB</name>
<dbReference type="EMBL" id="CAKOFQ010006781">
    <property type="protein sequence ID" value="CAH1971088.1"/>
    <property type="molecule type" value="Genomic_DNA"/>
</dbReference>
<reference evidence="1" key="1">
    <citation type="submission" date="2022-03" db="EMBL/GenBank/DDBJ databases">
        <authorList>
            <person name="Sayadi A."/>
        </authorList>
    </citation>
    <scope>NUCLEOTIDE SEQUENCE</scope>
</reference>
<organism evidence="1 2">
    <name type="scientific">Acanthoscelides obtectus</name>
    <name type="common">Bean weevil</name>
    <name type="synonym">Bruchus obtectus</name>
    <dbReference type="NCBI Taxonomy" id="200917"/>
    <lineage>
        <taxon>Eukaryota</taxon>
        <taxon>Metazoa</taxon>
        <taxon>Ecdysozoa</taxon>
        <taxon>Arthropoda</taxon>
        <taxon>Hexapoda</taxon>
        <taxon>Insecta</taxon>
        <taxon>Pterygota</taxon>
        <taxon>Neoptera</taxon>
        <taxon>Endopterygota</taxon>
        <taxon>Coleoptera</taxon>
        <taxon>Polyphaga</taxon>
        <taxon>Cucujiformia</taxon>
        <taxon>Chrysomeloidea</taxon>
        <taxon>Chrysomelidae</taxon>
        <taxon>Bruchinae</taxon>
        <taxon>Bruchini</taxon>
        <taxon>Acanthoscelides</taxon>
    </lineage>
</organism>